<dbReference type="EMBL" id="CADCVA010000374">
    <property type="protein sequence ID" value="CAA9443048.1"/>
    <property type="molecule type" value="Genomic_DNA"/>
</dbReference>
<feature type="non-terminal residue" evidence="2">
    <location>
        <position position="77"/>
    </location>
</feature>
<evidence type="ECO:0000313" key="2">
    <source>
        <dbReference type="EMBL" id="CAA9443048.1"/>
    </source>
</evidence>
<protein>
    <submittedName>
        <fullName evidence="2">Uncharacterized protein</fullName>
    </submittedName>
</protein>
<name>A0A6J4QG37_9ACTN</name>
<proteinExistence type="predicted"/>
<dbReference type="AlphaFoldDB" id="A0A6J4QG37"/>
<gene>
    <name evidence="2" type="ORF">AVDCRST_MAG82-3071</name>
</gene>
<evidence type="ECO:0000256" key="1">
    <source>
        <dbReference type="SAM" id="MobiDB-lite"/>
    </source>
</evidence>
<accession>A0A6J4QG37</accession>
<feature type="region of interest" description="Disordered" evidence="1">
    <location>
        <begin position="1"/>
        <end position="77"/>
    </location>
</feature>
<sequence length="77" mass="7630">AAPRDRSARGSGPVLGGGPGHGSYPALRRAESLGEFGLPRSGGGGLLGGGRGARARSTPALQAFPGPSRLVRQRAAL</sequence>
<organism evidence="2">
    <name type="scientific">uncultured Rubrobacteraceae bacterium</name>
    <dbReference type="NCBI Taxonomy" id="349277"/>
    <lineage>
        <taxon>Bacteria</taxon>
        <taxon>Bacillati</taxon>
        <taxon>Actinomycetota</taxon>
        <taxon>Rubrobacteria</taxon>
        <taxon>Rubrobacterales</taxon>
        <taxon>Rubrobacteraceae</taxon>
        <taxon>environmental samples</taxon>
    </lineage>
</organism>
<feature type="compositionally biased region" description="Gly residues" evidence="1">
    <location>
        <begin position="40"/>
        <end position="52"/>
    </location>
</feature>
<reference evidence="2" key="1">
    <citation type="submission" date="2020-02" db="EMBL/GenBank/DDBJ databases">
        <authorList>
            <person name="Meier V. D."/>
        </authorList>
    </citation>
    <scope>NUCLEOTIDE SEQUENCE</scope>
    <source>
        <strain evidence="2">AVDCRST_MAG82</strain>
    </source>
</reference>
<feature type="non-terminal residue" evidence="2">
    <location>
        <position position="1"/>
    </location>
</feature>